<sequence length="449" mass="50280">MSGKKIEVNVHSKLTVVSDTPVQPGKTYPLSVLDHAMGKHTLHIIFYYRYDRVDKGGSSDLGRLRASLSDVLSYYPPVTGRLMIDEQNGNWVVKCNDAGVRVLKAKVNCTLDEWLTKSGGDERDLTAWDDMPNEDPHIWSPFRIQLNDFEGGGLAIGLSCPHMYADPHCATILTKSWTDIYRRQAISYSPFFHPPGLRGRTTNPNTNTKSAAFYAAKSKYFPMETSTKMSSATFRFSDSMVKKHLSDVQISCPNATAFEFLTALFWSAILHVKSTPCKITIGVDFRKLLEAPLPNGFFGNALHFSSVECNEEDIKKSGSEYLTKIVHEHCLSSHTEEEFWSAIDWFESQKDDAGKFSAPFSMYGPELTSLNLEHMFAYGAALDDKKPLHVSYHVGNLESEGVILVLPSQEEGLGRTVMVTLPEDQIANVCQNEDILRLEPIMLVSGRQF</sequence>
<reference evidence="2 3" key="1">
    <citation type="journal article" date="2018" name="Science">
        <title>The opium poppy genome and morphinan production.</title>
        <authorList>
            <person name="Guo L."/>
            <person name="Winzer T."/>
            <person name="Yang X."/>
            <person name="Li Y."/>
            <person name="Ning Z."/>
            <person name="He Z."/>
            <person name="Teodor R."/>
            <person name="Lu Y."/>
            <person name="Bowser T.A."/>
            <person name="Graham I.A."/>
            <person name="Ye K."/>
        </authorList>
    </citation>
    <scope>NUCLEOTIDE SEQUENCE [LARGE SCALE GENOMIC DNA]</scope>
    <source>
        <strain evidence="3">cv. HN1</strain>
        <tissue evidence="2">Leaves</tissue>
    </source>
</reference>
<dbReference type="OMA" id="GNWEVKC"/>
<dbReference type="EMBL" id="CM010716">
    <property type="protein sequence ID" value="RZC48937.1"/>
    <property type="molecule type" value="Genomic_DNA"/>
</dbReference>
<dbReference type="Gene3D" id="3.30.559.10">
    <property type="entry name" value="Chloramphenicol acetyltransferase-like domain"/>
    <property type="match status" value="2"/>
</dbReference>
<keyword evidence="3" id="KW-1185">Reference proteome</keyword>
<dbReference type="AlphaFoldDB" id="A0A4Y7IJ73"/>
<name>A0A4Y7IJ73_PAPSO</name>
<evidence type="ECO:0000313" key="2">
    <source>
        <dbReference type="EMBL" id="RZC48937.1"/>
    </source>
</evidence>
<dbReference type="Pfam" id="PF02458">
    <property type="entry name" value="Transferase"/>
    <property type="match status" value="1"/>
</dbReference>
<dbReference type="Gramene" id="RZC48937">
    <property type="protein sequence ID" value="RZC48937"/>
    <property type="gene ID" value="C5167_017356"/>
</dbReference>
<evidence type="ECO:0000313" key="3">
    <source>
        <dbReference type="Proteomes" id="UP000316621"/>
    </source>
</evidence>
<dbReference type="Proteomes" id="UP000316621">
    <property type="component" value="Chromosome 2"/>
</dbReference>
<organism evidence="2 3">
    <name type="scientific">Papaver somniferum</name>
    <name type="common">Opium poppy</name>
    <dbReference type="NCBI Taxonomy" id="3469"/>
    <lineage>
        <taxon>Eukaryota</taxon>
        <taxon>Viridiplantae</taxon>
        <taxon>Streptophyta</taxon>
        <taxon>Embryophyta</taxon>
        <taxon>Tracheophyta</taxon>
        <taxon>Spermatophyta</taxon>
        <taxon>Magnoliopsida</taxon>
        <taxon>Ranunculales</taxon>
        <taxon>Papaveraceae</taxon>
        <taxon>Papaveroideae</taxon>
        <taxon>Papaver</taxon>
    </lineage>
</organism>
<dbReference type="PANTHER" id="PTHR31642:SF316">
    <property type="entry name" value="PROTEIN ECERIFERUM 26-LIKE"/>
    <property type="match status" value="1"/>
</dbReference>
<evidence type="ECO:0000256" key="1">
    <source>
        <dbReference type="ARBA" id="ARBA00009861"/>
    </source>
</evidence>
<dbReference type="InterPro" id="IPR023213">
    <property type="entry name" value="CAT-like_dom_sf"/>
</dbReference>
<dbReference type="OrthoDB" id="671439at2759"/>
<dbReference type="SUPFAM" id="SSF52777">
    <property type="entry name" value="CoA-dependent acyltransferases"/>
    <property type="match status" value="1"/>
</dbReference>
<dbReference type="STRING" id="3469.A0A4Y7IJ73"/>
<dbReference type="InterPro" id="IPR050317">
    <property type="entry name" value="Plant_Fungal_Acyltransferase"/>
</dbReference>
<gene>
    <name evidence="2" type="ORF">C5167_017356</name>
</gene>
<dbReference type="GO" id="GO:0016747">
    <property type="term" value="F:acyltransferase activity, transferring groups other than amino-acyl groups"/>
    <property type="evidence" value="ECO:0007669"/>
    <property type="project" value="TreeGrafter"/>
</dbReference>
<dbReference type="PANTHER" id="PTHR31642">
    <property type="entry name" value="TRICHOTHECENE 3-O-ACETYLTRANSFERASE"/>
    <property type="match status" value="1"/>
</dbReference>
<proteinExistence type="inferred from homology"/>
<comment type="similarity">
    <text evidence="1">Belongs to the plant acyltransferase family.</text>
</comment>
<accession>A0A4Y7IJ73</accession>
<protein>
    <submittedName>
        <fullName evidence="2">Uncharacterized protein</fullName>
    </submittedName>
</protein>